<organism evidence="1 2">
    <name type="scientific">Sinimarinibacterium thermocellulolyticum</name>
    <dbReference type="NCBI Taxonomy" id="3170016"/>
    <lineage>
        <taxon>Bacteria</taxon>
        <taxon>Pseudomonadati</taxon>
        <taxon>Pseudomonadota</taxon>
        <taxon>Gammaproteobacteria</taxon>
        <taxon>Nevskiales</taxon>
        <taxon>Nevskiaceae</taxon>
        <taxon>Sinimarinibacterium</taxon>
    </lineage>
</organism>
<comment type="caution">
    <text evidence="1">The sequence shown here is derived from an EMBL/GenBank/DDBJ whole genome shotgun (WGS) entry which is preliminary data.</text>
</comment>
<accession>A0ABV2A8I1</accession>
<proteinExistence type="predicted"/>
<protein>
    <submittedName>
        <fullName evidence="1">Uncharacterized protein</fullName>
    </submittedName>
</protein>
<evidence type="ECO:0000313" key="1">
    <source>
        <dbReference type="EMBL" id="MES0873468.1"/>
    </source>
</evidence>
<name>A0ABV2A8I1_9GAMM</name>
<dbReference type="EMBL" id="JBEPIJ010000004">
    <property type="protein sequence ID" value="MES0873468.1"/>
    <property type="molecule type" value="Genomic_DNA"/>
</dbReference>
<reference evidence="1 2" key="1">
    <citation type="submission" date="2024-06" db="EMBL/GenBank/DDBJ databases">
        <authorList>
            <person name="Li Z."/>
            <person name="Jiang Y."/>
        </authorList>
    </citation>
    <scope>NUCLEOTIDE SEQUENCE [LARGE SCALE GENOMIC DNA]</scope>
    <source>
        <strain evidence="1 2">HSW-8</strain>
    </source>
</reference>
<gene>
    <name evidence="1" type="ORF">ABSH63_05530</name>
</gene>
<dbReference type="Proteomes" id="UP001465331">
    <property type="component" value="Unassembled WGS sequence"/>
</dbReference>
<keyword evidence="2" id="KW-1185">Reference proteome</keyword>
<sequence>MAICPRADAEHGAEVLPEVHDHPSYQYAIALHGMRPYGFALPMRLVPTVAQLSSSST</sequence>
<evidence type="ECO:0000313" key="2">
    <source>
        <dbReference type="Proteomes" id="UP001465331"/>
    </source>
</evidence>
<dbReference type="RefSeq" id="WP_352888234.1">
    <property type="nucleotide sequence ID" value="NZ_JBEPIJ010000004.1"/>
</dbReference>